<feature type="region of interest" description="Disordered" evidence="1">
    <location>
        <begin position="33"/>
        <end position="76"/>
    </location>
</feature>
<evidence type="ECO:0000256" key="1">
    <source>
        <dbReference type="SAM" id="MobiDB-lite"/>
    </source>
</evidence>
<proteinExistence type="predicted"/>
<dbReference type="Proteomes" id="UP000471031">
    <property type="component" value="Unassembled WGS sequence"/>
</dbReference>
<gene>
    <name evidence="2" type="ORF">GTO89_01605</name>
</gene>
<dbReference type="RefSeq" id="WP_161260297.1">
    <property type="nucleotide sequence ID" value="NZ_JAFBDC010000001.1"/>
</dbReference>
<evidence type="ECO:0000313" key="3">
    <source>
        <dbReference type="Proteomes" id="UP000471031"/>
    </source>
</evidence>
<dbReference type="InterPro" id="IPR052913">
    <property type="entry name" value="Glycopeptide_resist_protein"/>
</dbReference>
<dbReference type="Pfam" id="PF04294">
    <property type="entry name" value="VanW"/>
    <property type="match status" value="1"/>
</dbReference>
<comment type="caution">
    <text evidence="2">The sequence shown here is derived from an EMBL/GenBank/DDBJ whole genome shotgun (WGS) entry which is preliminary data.</text>
</comment>
<dbReference type="PANTHER" id="PTHR35788">
    <property type="entry name" value="EXPORTED PROTEIN-RELATED"/>
    <property type="match status" value="1"/>
</dbReference>
<evidence type="ECO:0008006" key="4">
    <source>
        <dbReference type="Google" id="ProtNLM"/>
    </source>
</evidence>
<dbReference type="EMBL" id="WXEX01000001">
    <property type="protein sequence ID" value="MZP41725.1"/>
    <property type="molecule type" value="Genomic_DNA"/>
</dbReference>
<dbReference type="OrthoDB" id="9797191at2"/>
<name>A0A845LB37_HELGE</name>
<protein>
    <recommendedName>
        <fullName evidence="4">G5 domain-containing protein</fullName>
    </recommendedName>
</protein>
<reference evidence="2 3" key="1">
    <citation type="submission" date="2020-01" db="EMBL/GenBank/DDBJ databases">
        <title>Whole genome sequence of Heliobacterium gestii DSM 11169.</title>
        <authorList>
            <person name="Kyndt J.A."/>
            <person name="Meyer T.E."/>
        </authorList>
    </citation>
    <scope>NUCLEOTIDE SEQUENCE [LARGE SCALE GENOMIC DNA]</scope>
    <source>
        <strain evidence="2 3">DSM 11169</strain>
    </source>
</reference>
<keyword evidence="3" id="KW-1185">Reference proteome</keyword>
<accession>A0A845LB37</accession>
<organism evidence="2 3">
    <name type="scientific">Heliomicrobium gestii</name>
    <name type="common">Heliobacterium gestii</name>
    <dbReference type="NCBI Taxonomy" id="2699"/>
    <lineage>
        <taxon>Bacteria</taxon>
        <taxon>Bacillati</taxon>
        <taxon>Bacillota</taxon>
        <taxon>Clostridia</taxon>
        <taxon>Eubacteriales</taxon>
        <taxon>Heliobacteriaceae</taxon>
        <taxon>Heliomicrobium</taxon>
    </lineage>
</organism>
<evidence type="ECO:0000313" key="2">
    <source>
        <dbReference type="EMBL" id="MZP41725.1"/>
    </source>
</evidence>
<dbReference type="PANTHER" id="PTHR35788:SF1">
    <property type="entry name" value="EXPORTED PROTEIN"/>
    <property type="match status" value="1"/>
</dbReference>
<sequence>MRFLIAGLIAGLFLGAYPFLFAQGLLSGLPLGHSDSKADHPPQVQPSPEDVSQENTHSQPEEAVQEHPYGRPVKGPLHWEQDPRFLEVCAKQNATIRMGAFQTRLPDPLPGEEFNAAYAADLLAGTIIEPNQVFSMNNTIGPYTKQRGYQEGPSYVGSKVVTTIGGGVCKVATTLYNAAVLANLKIVERHPHLMQVPYVPPGQDAAVFYGAQDIKVKNDTKSPVVIWANANMDENTLYVAFYGSVAPPKVIWHHKILNRQKAPTLYRANTGLNEGEEKVLVDGAEGLQVKSWLTIEQSDSKIMTKNLGVDYYKPMPRVIERKSKT</sequence>
<dbReference type="AlphaFoldDB" id="A0A845LB37"/>
<dbReference type="InterPro" id="IPR007391">
    <property type="entry name" value="Vancomycin_resist_VanW"/>
</dbReference>